<feature type="region of interest" description="Disordered" evidence="1">
    <location>
        <begin position="152"/>
        <end position="177"/>
    </location>
</feature>
<proteinExistence type="predicted"/>
<keyword evidence="2" id="KW-0472">Membrane</keyword>
<dbReference type="EMBL" id="QKKF02027837">
    <property type="protein sequence ID" value="RZF35657.1"/>
    <property type="molecule type" value="Genomic_DNA"/>
</dbReference>
<dbReference type="Proteomes" id="UP000291343">
    <property type="component" value="Unassembled WGS sequence"/>
</dbReference>
<keyword evidence="2" id="KW-0812">Transmembrane</keyword>
<sequence length="249" mass="28503">MSILLSSSAMKINKRHKLEEHLTSLRDRIPLPSNNTCKPEELTFLSLLYLITMQTFATILLFLYTLINFCTIILSLVKFFLGWLINLLQTPTKSSILIKSTVLLIEFFVLMFVLYKIASIVFVPIIGMQLSVVNQLVERDTSEKKAVWFMGGDTSKDASGDDATKEESDEDSPNKMTYEENRIPVQEKKIDAKENKIVEEFYSGYNFQDKSLIKINCGAQAFNKTHIKRKVIIFKEGMSIDDVKLLCYS</sequence>
<dbReference type="AlphaFoldDB" id="A0A482WPZ9"/>
<organism evidence="3 4">
    <name type="scientific">Laodelphax striatellus</name>
    <name type="common">Small brown planthopper</name>
    <name type="synonym">Delphax striatella</name>
    <dbReference type="NCBI Taxonomy" id="195883"/>
    <lineage>
        <taxon>Eukaryota</taxon>
        <taxon>Metazoa</taxon>
        <taxon>Ecdysozoa</taxon>
        <taxon>Arthropoda</taxon>
        <taxon>Hexapoda</taxon>
        <taxon>Insecta</taxon>
        <taxon>Pterygota</taxon>
        <taxon>Neoptera</taxon>
        <taxon>Paraneoptera</taxon>
        <taxon>Hemiptera</taxon>
        <taxon>Auchenorrhyncha</taxon>
        <taxon>Fulgoroidea</taxon>
        <taxon>Delphacidae</taxon>
        <taxon>Criomorphinae</taxon>
        <taxon>Laodelphax</taxon>
    </lineage>
</organism>
<evidence type="ECO:0000313" key="3">
    <source>
        <dbReference type="EMBL" id="RZF35657.1"/>
    </source>
</evidence>
<protein>
    <submittedName>
        <fullName evidence="3">Uncharacterized protein</fullName>
    </submittedName>
</protein>
<keyword evidence="2" id="KW-1133">Transmembrane helix</keyword>
<feature type="transmembrane region" description="Helical" evidence="2">
    <location>
        <begin position="102"/>
        <end position="126"/>
    </location>
</feature>
<evidence type="ECO:0000256" key="2">
    <source>
        <dbReference type="SAM" id="Phobius"/>
    </source>
</evidence>
<feature type="transmembrane region" description="Helical" evidence="2">
    <location>
        <begin position="48"/>
        <end position="81"/>
    </location>
</feature>
<evidence type="ECO:0000313" key="4">
    <source>
        <dbReference type="Proteomes" id="UP000291343"/>
    </source>
</evidence>
<reference evidence="3 4" key="1">
    <citation type="journal article" date="2017" name="Gigascience">
        <title>Genome sequence of the small brown planthopper, Laodelphax striatellus.</title>
        <authorList>
            <person name="Zhu J."/>
            <person name="Jiang F."/>
            <person name="Wang X."/>
            <person name="Yang P."/>
            <person name="Bao Y."/>
            <person name="Zhao W."/>
            <person name="Wang W."/>
            <person name="Lu H."/>
            <person name="Wang Q."/>
            <person name="Cui N."/>
            <person name="Li J."/>
            <person name="Chen X."/>
            <person name="Luo L."/>
            <person name="Yu J."/>
            <person name="Kang L."/>
            <person name="Cui F."/>
        </authorList>
    </citation>
    <scope>NUCLEOTIDE SEQUENCE [LARGE SCALE GENOMIC DNA]</scope>
    <source>
        <strain evidence="3">Lst14</strain>
    </source>
</reference>
<comment type="caution">
    <text evidence="3">The sequence shown here is derived from an EMBL/GenBank/DDBJ whole genome shotgun (WGS) entry which is preliminary data.</text>
</comment>
<feature type="compositionally biased region" description="Basic and acidic residues" evidence="1">
    <location>
        <begin position="154"/>
        <end position="166"/>
    </location>
</feature>
<evidence type="ECO:0000256" key="1">
    <source>
        <dbReference type="SAM" id="MobiDB-lite"/>
    </source>
</evidence>
<keyword evidence="4" id="KW-1185">Reference proteome</keyword>
<gene>
    <name evidence="3" type="ORF">LSTR_LSTR013068</name>
</gene>
<accession>A0A482WPZ9</accession>
<name>A0A482WPZ9_LAOST</name>
<dbReference type="InParanoid" id="A0A482WPZ9"/>
<dbReference type="OrthoDB" id="10407432at2759"/>